<dbReference type="STRING" id="445960.SAMN05421542_2858"/>
<reference evidence="2 4" key="2">
    <citation type="submission" date="2018-06" db="EMBL/GenBank/DDBJ databases">
        <authorList>
            <consortium name="Pathogen Informatics"/>
            <person name="Doyle S."/>
        </authorList>
    </citation>
    <scope>NUCLEOTIDE SEQUENCE [LARGE SCALE GENOMIC DNA]</scope>
    <source>
        <strain evidence="2 4">NCTC13492</strain>
    </source>
</reference>
<dbReference type="AlphaFoldDB" id="A0A2X2VR25"/>
<keyword evidence="3" id="KW-1185">Reference proteome</keyword>
<dbReference type="Gene3D" id="3.90.930.1">
    <property type="match status" value="1"/>
</dbReference>
<dbReference type="EMBL" id="FNEG01000004">
    <property type="protein sequence ID" value="SDJ16216.1"/>
    <property type="molecule type" value="Genomic_DNA"/>
</dbReference>
<dbReference type="Proteomes" id="UP000251670">
    <property type="component" value="Unassembled WGS sequence"/>
</dbReference>
<proteinExistence type="predicted"/>
<evidence type="ECO:0000313" key="1">
    <source>
        <dbReference type="EMBL" id="SDJ16216.1"/>
    </source>
</evidence>
<evidence type="ECO:0000313" key="4">
    <source>
        <dbReference type="Proteomes" id="UP000251670"/>
    </source>
</evidence>
<sequence>MIKTTNAQYPLMIKKHYLLFCILYIPGLLFAQTKTIYFDSGWKETTKSSAVFYRPLPLLKSGTLELLRDYYVKGDVMQMQGYFAGGNKKNWVGTRFSYEYNGQDKYETLYINTTKQKKLTYYFDDGEIWKTIEYGDSLKSGKTIEYKPDGSILGEAIYKDGYLDSGIVGYHNNHGDYQRYNAETGSDEFVTTPVRKTSKAYKEIYYWKKTLKTAVEYSYRNDRLILEKHFDENGNLIQQTDSTSYFYPEKELKEGKYFYYSTQKSSVSKAPEYIEYKSFPFSEVNMENVSYIVLYRGTINFLEKHPADDLYREIRYHFFNDNGTDFVRLQRDYTFGGWKPIERFKDGEMQFIPVSDLEALSKERVFRKFSKRKWTNVYLKNKPVSEQLYFSSPDCMGKTRRYSSSGKTETNEQESKLIYLNLAPGKYIILRQNGGYFIPKSSGDIIEIPNYVQE</sequence>
<reference evidence="1 3" key="1">
    <citation type="submission" date="2016-10" db="EMBL/GenBank/DDBJ databases">
        <authorList>
            <person name="Varghese N."/>
            <person name="Submissions S."/>
        </authorList>
    </citation>
    <scope>NUCLEOTIDE SEQUENCE [LARGE SCALE GENOMIC DNA]</scope>
    <source>
        <strain evidence="1 3">DSM 19299</strain>
    </source>
</reference>
<evidence type="ECO:0000313" key="2">
    <source>
        <dbReference type="EMBL" id="SQB28091.1"/>
    </source>
</evidence>
<gene>
    <name evidence="2" type="ORF">NCTC13492_01674</name>
    <name evidence="1" type="ORF">SAMN05421542_2858</name>
</gene>
<dbReference type="SUPFAM" id="SSF82185">
    <property type="entry name" value="Histone H3 K4-specific methyltransferase SET7/9 N-terminal domain"/>
    <property type="match status" value="1"/>
</dbReference>
<dbReference type="Proteomes" id="UP000199426">
    <property type="component" value="Unassembled WGS sequence"/>
</dbReference>
<protein>
    <submittedName>
        <fullName evidence="1">Antitoxin component YwqK of the YwqJK toxin-antitoxin module</fullName>
    </submittedName>
</protein>
<organism evidence="2 4">
    <name type="scientific">Chryseobacterium jejuense</name>
    <dbReference type="NCBI Taxonomy" id="445960"/>
    <lineage>
        <taxon>Bacteria</taxon>
        <taxon>Pseudomonadati</taxon>
        <taxon>Bacteroidota</taxon>
        <taxon>Flavobacteriia</taxon>
        <taxon>Flavobacteriales</taxon>
        <taxon>Weeksellaceae</taxon>
        <taxon>Chryseobacterium group</taxon>
        <taxon>Chryseobacterium</taxon>
    </lineage>
</organism>
<dbReference type="RefSeq" id="WP_089737111.1">
    <property type="nucleotide sequence ID" value="NZ_FNEG01000004.1"/>
</dbReference>
<evidence type="ECO:0000313" key="3">
    <source>
        <dbReference type="Proteomes" id="UP000199426"/>
    </source>
</evidence>
<accession>A0A2X2VR25</accession>
<name>A0A2X2VR25_CHRJE</name>
<dbReference type="EMBL" id="UAWB01000002">
    <property type="protein sequence ID" value="SQB28091.1"/>
    <property type="molecule type" value="Genomic_DNA"/>
</dbReference>